<feature type="compositionally biased region" description="Polar residues" evidence="1">
    <location>
        <begin position="49"/>
        <end position="66"/>
    </location>
</feature>
<name>A0A6A6XY55_9PEZI</name>
<feature type="region of interest" description="Disordered" evidence="1">
    <location>
        <begin position="1"/>
        <end position="34"/>
    </location>
</feature>
<dbReference type="EMBL" id="MU003730">
    <property type="protein sequence ID" value="KAF2801486.1"/>
    <property type="molecule type" value="Genomic_DNA"/>
</dbReference>
<evidence type="ECO:0000256" key="1">
    <source>
        <dbReference type="SAM" id="MobiDB-lite"/>
    </source>
</evidence>
<evidence type="ECO:0000313" key="3">
    <source>
        <dbReference type="Proteomes" id="UP000504636"/>
    </source>
</evidence>
<evidence type="ECO:0000313" key="4">
    <source>
        <dbReference type="RefSeq" id="XP_033568450.1"/>
    </source>
</evidence>
<dbReference type="Proteomes" id="UP000504636">
    <property type="component" value="Unplaced"/>
</dbReference>
<feature type="region of interest" description="Disordered" evidence="1">
    <location>
        <begin position="49"/>
        <end position="84"/>
    </location>
</feature>
<gene>
    <name evidence="2 4" type="ORF">BDZ99DRAFT_469668</name>
</gene>
<organism evidence="2">
    <name type="scientific">Mytilinidion resinicola</name>
    <dbReference type="NCBI Taxonomy" id="574789"/>
    <lineage>
        <taxon>Eukaryota</taxon>
        <taxon>Fungi</taxon>
        <taxon>Dikarya</taxon>
        <taxon>Ascomycota</taxon>
        <taxon>Pezizomycotina</taxon>
        <taxon>Dothideomycetes</taxon>
        <taxon>Pleosporomycetidae</taxon>
        <taxon>Mytilinidiales</taxon>
        <taxon>Mytilinidiaceae</taxon>
        <taxon>Mytilinidion</taxon>
    </lineage>
</organism>
<proteinExistence type="predicted"/>
<reference evidence="4" key="2">
    <citation type="submission" date="2020-04" db="EMBL/GenBank/DDBJ databases">
        <authorList>
            <consortium name="NCBI Genome Project"/>
        </authorList>
    </citation>
    <scope>NUCLEOTIDE SEQUENCE</scope>
    <source>
        <strain evidence="4">CBS 304.34</strain>
    </source>
</reference>
<evidence type="ECO:0000313" key="2">
    <source>
        <dbReference type="EMBL" id="KAF2801486.1"/>
    </source>
</evidence>
<accession>A0A6A6XY55</accession>
<protein>
    <submittedName>
        <fullName evidence="2 4">Uncharacterized protein</fullName>
    </submittedName>
</protein>
<sequence length="84" mass="9404">MTGRLSLSWSRFPPTQEDSAGHIPYPPKGGMHDFAPDPQWRSCKLWNRESGSQPPIRTPRFSSPQRCATAPPTPSLRQMISVTV</sequence>
<dbReference type="GeneID" id="54462442"/>
<feature type="compositionally biased region" description="Polar residues" evidence="1">
    <location>
        <begin position="75"/>
        <end position="84"/>
    </location>
</feature>
<dbReference type="AlphaFoldDB" id="A0A6A6XY55"/>
<dbReference type="RefSeq" id="XP_033568450.1">
    <property type="nucleotide sequence ID" value="XM_033721549.1"/>
</dbReference>
<reference evidence="2 4" key="1">
    <citation type="journal article" date="2020" name="Stud. Mycol.">
        <title>101 Dothideomycetes genomes: a test case for predicting lifestyles and emergence of pathogens.</title>
        <authorList>
            <person name="Haridas S."/>
            <person name="Albert R."/>
            <person name="Binder M."/>
            <person name="Bloem J."/>
            <person name="Labutti K."/>
            <person name="Salamov A."/>
            <person name="Andreopoulos B."/>
            <person name="Baker S."/>
            <person name="Barry K."/>
            <person name="Bills G."/>
            <person name="Bluhm B."/>
            <person name="Cannon C."/>
            <person name="Castanera R."/>
            <person name="Culley D."/>
            <person name="Daum C."/>
            <person name="Ezra D."/>
            <person name="Gonzalez J."/>
            <person name="Henrissat B."/>
            <person name="Kuo A."/>
            <person name="Liang C."/>
            <person name="Lipzen A."/>
            <person name="Lutzoni F."/>
            <person name="Magnuson J."/>
            <person name="Mondo S."/>
            <person name="Nolan M."/>
            <person name="Ohm R."/>
            <person name="Pangilinan J."/>
            <person name="Park H.-J."/>
            <person name="Ramirez L."/>
            <person name="Alfaro M."/>
            <person name="Sun H."/>
            <person name="Tritt A."/>
            <person name="Yoshinaga Y."/>
            <person name="Zwiers L.-H."/>
            <person name="Turgeon B."/>
            <person name="Goodwin S."/>
            <person name="Spatafora J."/>
            <person name="Crous P."/>
            <person name="Grigoriev I."/>
        </authorList>
    </citation>
    <scope>NUCLEOTIDE SEQUENCE</scope>
    <source>
        <strain evidence="2 4">CBS 304.34</strain>
    </source>
</reference>
<reference evidence="4" key="3">
    <citation type="submission" date="2025-04" db="UniProtKB">
        <authorList>
            <consortium name="RefSeq"/>
        </authorList>
    </citation>
    <scope>IDENTIFICATION</scope>
    <source>
        <strain evidence="4">CBS 304.34</strain>
    </source>
</reference>
<keyword evidence="3" id="KW-1185">Reference proteome</keyword>